<reference evidence="1 2" key="1">
    <citation type="submission" date="2020-03" db="EMBL/GenBank/DDBJ databases">
        <title>Genomic analysis of Bacteroides faecium CBA7301.</title>
        <authorList>
            <person name="Kim J."/>
            <person name="Roh S.W."/>
        </authorList>
    </citation>
    <scope>NUCLEOTIDE SEQUENCE [LARGE SCALE GENOMIC DNA]</scope>
    <source>
        <strain evidence="1 2">CBA7301</strain>
    </source>
</reference>
<protein>
    <submittedName>
        <fullName evidence="1">6-bladed beta-propeller</fullName>
    </submittedName>
</protein>
<accession>A0A6H0KSS6</accession>
<keyword evidence="2" id="KW-1185">Reference proteome</keyword>
<name>A0A6H0KSS6_9BACE</name>
<dbReference type="KEGG" id="bfc:BacF7301_19540"/>
<dbReference type="Proteomes" id="UP000501780">
    <property type="component" value="Chromosome"/>
</dbReference>
<dbReference type="AlphaFoldDB" id="A0A6H0KSS6"/>
<dbReference type="PROSITE" id="PS51257">
    <property type="entry name" value="PROKAR_LIPOPROTEIN"/>
    <property type="match status" value="1"/>
</dbReference>
<dbReference type="EMBL" id="CP050831">
    <property type="protein sequence ID" value="QIU96203.1"/>
    <property type="molecule type" value="Genomic_DNA"/>
</dbReference>
<sequence>MKYVFVLLFLLMSLFSCSEKDLVRRLSVKDKVSEFSDTLFLGRVKNLLTYNNDIYFVEQYRNQIIKLDSCLNLKGLIGRMGEGPEELCNVSSFIIDNDIIYVLDAGCAKLISYGLDGNIIARYRLSEKVGLMPEFRFVVSGNDYMEMSVTDRRGAFGKMKLQSDSVSYWGERTLFAHTDMEYVRNGRYLFKSSSGYVSISDNEAIIEVYNFDKKKIMDYDYSSLEVVKRSLAYLDTQPMSSNSYGIICEDAYMDGNQIYLLLSSYETMGYKANTVAVFELQSDIRLKGVYQLAGSLYSSLCVLNGNVYAFETKESILEKYSIMSSSVN</sequence>
<evidence type="ECO:0000313" key="1">
    <source>
        <dbReference type="EMBL" id="QIU96203.1"/>
    </source>
</evidence>
<evidence type="ECO:0000313" key="2">
    <source>
        <dbReference type="Proteomes" id="UP000501780"/>
    </source>
</evidence>
<dbReference type="Pfam" id="PF17170">
    <property type="entry name" value="DUF5128"/>
    <property type="match status" value="1"/>
</dbReference>
<proteinExistence type="predicted"/>
<organism evidence="1 2">
    <name type="scientific">Bacteroides faecium</name>
    <dbReference type="NCBI Taxonomy" id="2715212"/>
    <lineage>
        <taxon>Bacteria</taxon>
        <taxon>Pseudomonadati</taxon>
        <taxon>Bacteroidota</taxon>
        <taxon>Bacteroidia</taxon>
        <taxon>Bacteroidales</taxon>
        <taxon>Bacteroidaceae</taxon>
        <taxon>Bacteroides</taxon>
    </lineage>
</organism>
<gene>
    <name evidence="1" type="ORF">BacF7301_19540</name>
</gene>
<dbReference type="RefSeq" id="WP_167965457.1">
    <property type="nucleotide sequence ID" value="NZ_CP050831.1"/>
</dbReference>